<dbReference type="PANTHER" id="PTHR35368">
    <property type="entry name" value="HYDROPEROXIDE REDUCTASE"/>
    <property type="match status" value="1"/>
</dbReference>
<dbReference type="InterPro" id="IPR052924">
    <property type="entry name" value="OsmC/Ohr_hydroprdx_reductase"/>
</dbReference>
<dbReference type="KEGG" id="rom:EI983_12860"/>
<dbReference type="Proteomes" id="UP000428330">
    <property type="component" value="Chromosome"/>
</dbReference>
<reference evidence="2" key="1">
    <citation type="submission" date="2018-12" db="EMBL/GenBank/DDBJ databases">
        <title>Complete genome sequence of Roseovarius sp. MME-070.</title>
        <authorList>
            <person name="Nam Y.-D."/>
            <person name="Kang J."/>
            <person name="Chung W.-H."/>
            <person name="Park Y.S."/>
        </authorList>
    </citation>
    <scope>NUCLEOTIDE SEQUENCE [LARGE SCALE GENOMIC DNA]</scope>
    <source>
        <strain evidence="2">MME-070</strain>
    </source>
</reference>
<evidence type="ECO:0000313" key="1">
    <source>
        <dbReference type="EMBL" id="QGX99110.1"/>
    </source>
</evidence>
<accession>A0A6I6IPN4</accession>
<dbReference type="Gene3D" id="3.30.300.20">
    <property type="match status" value="1"/>
</dbReference>
<evidence type="ECO:0000313" key="2">
    <source>
        <dbReference type="Proteomes" id="UP000428330"/>
    </source>
</evidence>
<name>A0A6I6IPN4_9RHOB</name>
<organism evidence="1 2">
    <name type="scientific">Roseovarius faecimaris</name>
    <dbReference type="NCBI Taxonomy" id="2494550"/>
    <lineage>
        <taxon>Bacteria</taxon>
        <taxon>Pseudomonadati</taxon>
        <taxon>Pseudomonadota</taxon>
        <taxon>Alphaproteobacteria</taxon>
        <taxon>Rhodobacterales</taxon>
        <taxon>Roseobacteraceae</taxon>
        <taxon>Roseovarius</taxon>
    </lineage>
</organism>
<dbReference type="InterPro" id="IPR015946">
    <property type="entry name" value="KH_dom-like_a/b"/>
</dbReference>
<dbReference type="Pfam" id="PF02566">
    <property type="entry name" value="OsmC"/>
    <property type="match status" value="1"/>
</dbReference>
<proteinExistence type="predicted"/>
<gene>
    <name evidence="1" type="ORF">EI983_12860</name>
</gene>
<dbReference type="AlphaFoldDB" id="A0A6I6IPN4"/>
<protein>
    <submittedName>
        <fullName evidence="1">OsmC family peroxiredoxin</fullName>
    </submittedName>
</protein>
<dbReference type="SUPFAM" id="SSF82784">
    <property type="entry name" value="OsmC-like"/>
    <property type="match status" value="1"/>
</dbReference>
<dbReference type="EMBL" id="CP034348">
    <property type="protein sequence ID" value="QGX99110.1"/>
    <property type="molecule type" value="Genomic_DNA"/>
</dbReference>
<dbReference type="InterPro" id="IPR036102">
    <property type="entry name" value="OsmC/Ohrsf"/>
</dbReference>
<sequence>MSLQFVNYPVRAGARIFVEMTKECPMNRDQQAADGQKRAIAVFEKRPNLAHVMNEGAATITDGLACRFSDGSHAIEIDMPEAIGGTGTAPSPGYLGRAAICSCIAIGIKMTATREKMALDTVSVSIEQDFDNRGVLGMPGASAVPADTRITIKIASSAPPIEVEALVHRALRIDPWYLSFQNAQPVHVSCMTTEDVA</sequence>
<keyword evidence="2" id="KW-1185">Reference proteome</keyword>
<dbReference type="PANTHER" id="PTHR35368:SF1">
    <property type="entry name" value="HYDROPEROXIDE REDUCTASE"/>
    <property type="match status" value="1"/>
</dbReference>
<dbReference type="InterPro" id="IPR003718">
    <property type="entry name" value="OsmC/Ohr_fam"/>
</dbReference>